<evidence type="ECO:0000256" key="4">
    <source>
        <dbReference type="ARBA" id="ARBA00022989"/>
    </source>
</evidence>
<keyword evidence="6" id="KW-0675">Receptor</keyword>
<comment type="subcellular location">
    <subcellularLocation>
        <location evidence="1 6">Cell membrane</location>
        <topology evidence="1 6">Multi-pass membrane protein</topology>
    </subcellularLocation>
</comment>
<gene>
    <name evidence="8" type="primary">LOC117641717</name>
</gene>
<dbReference type="InterPro" id="IPR013604">
    <property type="entry name" value="7TM_chemorcpt"/>
</dbReference>
<dbReference type="GeneID" id="117641717"/>
<reference evidence="8" key="1">
    <citation type="submission" date="2025-08" db="UniProtKB">
        <authorList>
            <consortium name="RefSeq"/>
        </authorList>
    </citation>
    <scope>IDENTIFICATION</scope>
    <source>
        <tissue evidence="8">Total insect</tissue>
    </source>
</reference>
<dbReference type="FunCoup" id="A0A6P8YE33">
    <property type="interactions" value="6"/>
</dbReference>
<evidence type="ECO:0000256" key="3">
    <source>
        <dbReference type="ARBA" id="ARBA00022692"/>
    </source>
</evidence>
<dbReference type="OrthoDB" id="6625921at2759"/>
<dbReference type="AlphaFoldDB" id="A0A6P8YE33"/>
<keyword evidence="6" id="KW-0807">Transducer</keyword>
<comment type="caution">
    <text evidence="6">Lacks conserved residue(s) required for the propagation of feature annotation.</text>
</comment>
<feature type="transmembrane region" description="Helical" evidence="6">
    <location>
        <begin position="33"/>
        <end position="54"/>
    </location>
</feature>
<dbReference type="Proteomes" id="UP000515158">
    <property type="component" value="Unplaced"/>
</dbReference>
<evidence type="ECO:0000256" key="6">
    <source>
        <dbReference type="RuleBase" id="RU363108"/>
    </source>
</evidence>
<feature type="transmembrane region" description="Helical" evidence="6">
    <location>
        <begin position="157"/>
        <end position="178"/>
    </location>
</feature>
<dbReference type="KEGG" id="tpal:117641717"/>
<feature type="transmembrane region" description="Helical" evidence="6">
    <location>
        <begin position="335"/>
        <end position="355"/>
    </location>
</feature>
<feature type="transmembrane region" description="Helical" evidence="6">
    <location>
        <begin position="230"/>
        <end position="249"/>
    </location>
</feature>
<dbReference type="RefSeq" id="XP_034235160.1">
    <property type="nucleotide sequence ID" value="XM_034379269.1"/>
</dbReference>
<dbReference type="GO" id="GO:0005886">
    <property type="term" value="C:plasma membrane"/>
    <property type="evidence" value="ECO:0007669"/>
    <property type="project" value="UniProtKB-SubCell"/>
</dbReference>
<accession>A0A6P8YE33</accession>
<evidence type="ECO:0000256" key="5">
    <source>
        <dbReference type="ARBA" id="ARBA00023136"/>
    </source>
</evidence>
<evidence type="ECO:0000313" key="8">
    <source>
        <dbReference type="RefSeq" id="XP_034235160.1"/>
    </source>
</evidence>
<feature type="transmembrane region" description="Helical" evidence="6">
    <location>
        <begin position="261"/>
        <end position="283"/>
    </location>
</feature>
<evidence type="ECO:0000256" key="2">
    <source>
        <dbReference type="ARBA" id="ARBA00022475"/>
    </source>
</evidence>
<keyword evidence="7" id="KW-1185">Reference proteome</keyword>
<evidence type="ECO:0000313" key="7">
    <source>
        <dbReference type="Proteomes" id="UP000515158"/>
    </source>
</evidence>
<keyword evidence="4 6" id="KW-1133">Transmembrane helix</keyword>
<protein>
    <recommendedName>
        <fullName evidence="6">Gustatory receptor</fullName>
    </recommendedName>
</protein>
<dbReference type="InParanoid" id="A0A6P8YE33"/>
<keyword evidence="2 6" id="KW-1003">Cell membrane</keyword>
<name>A0A6P8YE33_THRPL</name>
<dbReference type="Pfam" id="PF08395">
    <property type="entry name" value="7tm_7"/>
    <property type="match status" value="1"/>
</dbReference>
<evidence type="ECO:0000256" key="1">
    <source>
        <dbReference type="ARBA" id="ARBA00004651"/>
    </source>
</evidence>
<dbReference type="GO" id="GO:0050909">
    <property type="term" value="P:sensory perception of taste"/>
    <property type="evidence" value="ECO:0007669"/>
    <property type="project" value="InterPro"/>
</dbReference>
<sequence length="385" mass="42392">MPLILLMQIGISMPVQRRKDGTLVSRVCSPIMVYSLVVYALLSVPVYYAASAAVRQLADKKSTFHDQIYNLTPLLLLNAHPLLPFLHWPEARSAAGYFNSWIKFEGTFQRVCGRPLHLQLRGWVARWTTMCFLFAAFLAATMPLYMGLTWLQALAYLHLYLASACLVTVWLLSSVALCRAGEALRDSLHEVVVAGACTADLMADYRQAWLELSELAQESGRAWTYSCGHLLLYMFLLMTVTSFGVLAGMARHTLEARTMAYGAMAAASALTLFVVCSAAETAADRVAQVLREDLLMVQLSDDTQHFKNEVQMFMTALAMDPPIVNLSGYATVNRALFASVSTMVTYLVVLVQFAYSLDTPAANATTTTTAPSTMVTRPVITTPVP</sequence>
<organism evidence="8">
    <name type="scientific">Thrips palmi</name>
    <name type="common">Melon thrips</name>
    <dbReference type="NCBI Taxonomy" id="161013"/>
    <lineage>
        <taxon>Eukaryota</taxon>
        <taxon>Metazoa</taxon>
        <taxon>Ecdysozoa</taxon>
        <taxon>Arthropoda</taxon>
        <taxon>Hexapoda</taxon>
        <taxon>Insecta</taxon>
        <taxon>Pterygota</taxon>
        <taxon>Neoptera</taxon>
        <taxon>Paraneoptera</taxon>
        <taxon>Thysanoptera</taxon>
        <taxon>Terebrantia</taxon>
        <taxon>Thripoidea</taxon>
        <taxon>Thripidae</taxon>
        <taxon>Thrips</taxon>
    </lineage>
</organism>
<comment type="similarity">
    <text evidence="6">Belongs to the insect chemoreceptor superfamily. Gustatory receptor (GR) family.</text>
</comment>
<proteinExistence type="inferred from homology"/>
<feature type="transmembrane region" description="Helical" evidence="6">
    <location>
        <begin position="124"/>
        <end position="145"/>
    </location>
</feature>
<comment type="function">
    <text evidence="6">Gustatory receptor which mediates acceptance or avoidance behavior, depending on its substrates.</text>
</comment>
<keyword evidence="5 6" id="KW-0472">Membrane</keyword>
<dbReference type="GO" id="GO:0007165">
    <property type="term" value="P:signal transduction"/>
    <property type="evidence" value="ECO:0007669"/>
    <property type="project" value="UniProtKB-KW"/>
</dbReference>
<keyword evidence="3 6" id="KW-0812">Transmembrane</keyword>